<dbReference type="STRING" id="1336337.A0A3N4J6D9"/>
<organism evidence="4 5">
    <name type="scientific">Choiromyces venosus 120613-1</name>
    <dbReference type="NCBI Taxonomy" id="1336337"/>
    <lineage>
        <taxon>Eukaryota</taxon>
        <taxon>Fungi</taxon>
        <taxon>Dikarya</taxon>
        <taxon>Ascomycota</taxon>
        <taxon>Pezizomycotina</taxon>
        <taxon>Pezizomycetes</taxon>
        <taxon>Pezizales</taxon>
        <taxon>Tuberaceae</taxon>
        <taxon>Choiromyces</taxon>
    </lineage>
</organism>
<reference evidence="4 5" key="1">
    <citation type="journal article" date="2018" name="Nat. Ecol. Evol.">
        <title>Pezizomycetes genomes reveal the molecular basis of ectomycorrhizal truffle lifestyle.</title>
        <authorList>
            <person name="Murat C."/>
            <person name="Payen T."/>
            <person name="Noel B."/>
            <person name="Kuo A."/>
            <person name="Morin E."/>
            <person name="Chen J."/>
            <person name="Kohler A."/>
            <person name="Krizsan K."/>
            <person name="Balestrini R."/>
            <person name="Da Silva C."/>
            <person name="Montanini B."/>
            <person name="Hainaut M."/>
            <person name="Levati E."/>
            <person name="Barry K.W."/>
            <person name="Belfiori B."/>
            <person name="Cichocki N."/>
            <person name="Clum A."/>
            <person name="Dockter R.B."/>
            <person name="Fauchery L."/>
            <person name="Guy J."/>
            <person name="Iotti M."/>
            <person name="Le Tacon F."/>
            <person name="Lindquist E.A."/>
            <person name="Lipzen A."/>
            <person name="Malagnac F."/>
            <person name="Mello A."/>
            <person name="Molinier V."/>
            <person name="Miyauchi S."/>
            <person name="Poulain J."/>
            <person name="Riccioni C."/>
            <person name="Rubini A."/>
            <person name="Sitrit Y."/>
            <person name="Splivallo R."/>
            <person name="Traeger S."/>
            <person name="Wang M."/>
            <person name="Zifcakova L."/>
            <person name="Wipf D."/>
            <person name="Zambonelli A."/>
            <person name="Paolocci F."/>
            <person name="Nowrousian M."/>
            <person name="Ottonello S."/>
            <person name="Baldrian P."/>
            <person name="Spatafora J.W."/>
            <person name="Henrissat B."/>
            <person name="Nagy L.G."/>
            <person name="Aury J.M."/>
            <person name="Wincker P."/>
            <person name="Grigoriev I.V."/>
            <person name="Bonfante P."/>
            <person name="Martin F.M."/>
        </authorList>
    </citation>
    <scope>NUCLEOTIDE SEQUENCE [LARGE SCALE GENOMIC DNA]</scope>
    <source>
        <strain evidence="4 5">120613-1</strain>
    </source>
</reference>
<keyword evidence="5" id="KW-1185">Reference proteome</keyword>
<dbReference type="Proteomes" id="UP000276215">
    <property type="component" value="Unassembled WGS sequence"/>
</dbReference>
<evidence type="ECO:0000313" key="5">
    <source>
        <dbReference type="Proteomes" id="UP000276215"/>
    </source>
</evidence>
<dbReference type="InterPro" id="IPR036770">
    <property type="entry name" value="Ankyrin_rpt-contain_sf"/>
</dbReference>
<dbReference type="SUPFAM" id="SSF48403">
    <property type="entry name" value="Ankyrin repeat"/>
    <property type="match status" value="1"/>
</dbReference>
<dbReference type="PROSITE" id="PS50088">
    <property type="entry name" value="ANK_REPEAT"/>
    <property type="match status" value="2"/>
</dbReference>
<evidence type="ECO:0000256" key="1">
    <source>
        <dbReference type="ARBA" id="ARBA00022737"/>
    </source>
</evidence>
<dbReference type="PANTHER" id="PTHR24198:SF165">
    <property type="entry name" value="ANKYRIN REPEAT-CONTAINING PROTEIN-RELATED"/>
    <property type="match status" value="1"/>
</dbReference>
<dbReference type="Gene3D" id="1.25.40.20">
    <property type="entry name" value="Ankyrin repeat-containing domain"/>
    <property type="match status" value="2"/>
</dbReference>
<dbReference type="AlphaFoldDB" id="A0A3N4J6D9"/>
<feature type="repeat" description="ANK" evidence="3">
    <location>
        <begin position="88"/>
        <end position="120"/>
    </location>
</feature>
<dbReference type="Pfam" id="PF12796">
    <property type="entry name" value="Ank_2"/>
    <property type="match status" value="1"/>
</dbReference>
<evidence type="ECO:0000256" key="2">
    <source>
        <dbReference type="ARBA" id="ARBA00023043"/>
    </source>
</evidence>
<dbReference type="EMBL" id="ML120483">
    <property type="protein sequence ID" value="RPA91990.1"/>
    <property type="molecule type" value="Genomic_DNA"/>
</dbReference>
<dbReference type="OrthoDB" id="194358at2759"/>
<dbReference type="InterPro" id="IPR002110">
    <property type="entry name" value="Ankyrin_rpt"/>
</dbReference>
<keyword evidence="2 3" id="KW-0040">ANK repeat</keyword>
<feature type="non-terminal residue" evidence="4">
    <location>
        <position position="126"/>
    </location>
</feature>
<feature type="repeat" description="ANK" evidence="3">
    <location>
        <begin position="3"/>
        <end position="35"/>
    </location>
</feature>
<keyword evidence="1" id="KW-0677">Repeat</keyword>
<gene>
    <name evidence="4" type="ORF">L873DRAFT_1711710</name>
</gene>
<proteinExistence type="predicted"/>
<dbReference type="SMART" id="SM00248">
    <property type="entry name" value="ANK"/>
    <property type="match status" value="3"/>
</dbReference>
<dbReference type="PANTHER" id="PTHR24198">
    <property type="entry name" value="ANKYRIN REPEAT AND PROTEIN KINASE DOMAIN-CONTAINING PROTEIN"/>
    <property type="match status" value="1"/>
</dbReference>
<sequence>MHDGRTLLNSAVRALSEDALTLLLDCGVDPNTVDDRGRTPLICATAGRHLTSIRALLLCPTLYHAAEHRDKSEVKALLDDGILDIIHDGRTLLNNAVSTLSEDVLTTLLDCGVDPNTVDDRGRTPL</sequence>
<protein>
    <submittedName>
        <fullName evidence="4">Ankyrin</fullName>
    </submittedName>
</protein>
<name>A0A3N4J6D9_9PEZI</name>
<accession>A0A3N4J6D9</accession>
<evidence type="ECO:0000256" key="3">
    <source>
        <dbReference type="PROSITE-ProRule" id="PRU00023"/>
    </source>
</evidence>
<evidence type="ECO:0000313" key="4">
    <source>
        <dbReference type="EMBL" id="RPA91990.1"/>
    </source>
</evidence>